<dbReference type="Gene3D" id="1.20.58.760">
    <property type="entry name" value="Peptidase M41"/>
    <property type="match status" value="1"/>
</dbReference>
<sequence length="331" mass="36429">MSNLVEQNSLLAPRWRELALRVACDATTWLAVAAVVLVLLPHATLQGTLTLDLCADIVAVGLLWIGLTQLLRPNGRRVLLRGLALAVTVLLLRLGAPDISALLSAVSTSPQAAIPALAAVAVVGWVECLVGKRRLVPAIEEGAMQPYIQSPEDMRRVAIHEAGHTLLYRLLPERPSDMRVLVRRVITDRNPRGGEVLLTPMQVPVTYAYVAMLIALAGLEAEFAVLESRANGGADDYAEWMELATRFAVAGSAGAFYRFPATFWQRQINRDTINALEERQRSDLREFFTSNRDVLVELADNILARGELDHEQIASYLDRVDVHSLAFRIPS</sequence>
<evidence type="ECO:0000313" key="2">
    <source>
        <dbReference type="EMBL" id="CAB3754452.1"/>
    </source>
</evidence>
<dbReference type="EMBL" id="CADIKH010000009">
    <property type="protein sequence ID" value="CAB3754452.1"/>
    <property type="molecule type" value="Genomic_DNA"/>
</dbReference>
<keyword evidence="3" id="KW-1185">Reference proteome</keyword>
<name>A0A6J5DMM6_9BURK</name>
<dbReference type="AlphaFoldDB" id="A0A6J5DMM6"/>
<dbReference type="GO" id="GO:0004176">
    <property type="term" value="F:ATP-dependent peptidase activity"/>
    <property type="evidence" value="ECO:0007669"/>
    <property type="project" value="InterPro"/>
</dbReference>
<evidence type="ECO:0000256" key="1">
    <source>
        <dbReference type="SAM" id="Phobius"/>
    </source>
</evidence>
<dbReference type="Proteomes" id="UP000494363">
    <property type="component" value="Unassembled WGS sequence"/>
</dbReference>
<keyword evidence="1" id="KW-1133">Transmembrane helix</keyword>
<protein>
    <recommendedName>
        <fullName evidence="4">Peptidase M41 domain-containing protein</fullName>
    </recommendedName>
</protein>
<feature type="transmembrane region" description="Helical" evidence="1">
    <location>
        <begin position="18"/>
        <end position="40"/>
    </location>
</feature>
<evidence type="ECO:0000313" key="3">
    <source>
        <dbReference type="Proteomes" id="UP000494363"/>
    </source>
</evidence>
<reference evidence="2 3" key="1">
    <citation type="submission" date="2020-04" db="EMBL/GenBank/DDBJ databases">
        <authorList>
            <person name="De Canck E."/>
        </authorList>
    </citation>
    <scope>NUCLEOTIDE SEQUENCE [LARGE SCALE GENOMIC DNA]</scope>
    <source>
        <strain evidence="2 3">LMG 29542</strain>
    </source>
</reference>
<organism evidence="2 3">
    <name type="scientific">Paraburkholderia humisilvae</name>
    <dbReference type="NCBI Taxonomy" id="627669"/>
    <lineage>
        <taxon>Bacteria</taxon>
        <taxon>Pseudomonadati</taxon>
        <taxon>Pseudomonadota</taxon>
        <taxon>Betaproteobacteria</taxon>
        <taxon>Burkholderiales</taxon>
        <taxon>Burkholderiaceae</taxon>
        <taxon>Paraburkholderia</taxon>
    </lineage>
</organism>
<proteinExistence type="predicted"/>
<dbReference type="SUPFAM" id="SSF140990">
    <property type="entry name" value="FtsH protease domain-like"/>
    <property type="match status" value="1"/>
</dbReference>
<keyword evidence="1" id="KW-0812">Transmembrane</keyword>
<dbReference type="RefSeq" id="WP_175226626.1">
    <property type="nucleotide sequence ID" value="NZ_CADIKH010000009.1"/>
</dbReference>
<dbReference type="InterPro" id="IPR037219">
    <property type="entry name" value="Peptidase_M41-like"/>
</dbReference>
<dbReference type="GO" id="GO:0006508">
    <property type="term" value="P:proteolysis"/>
    <property type="evidence" value="ECO:0007669"/>
    <property type="project" value="InterPro"/>
</dbReference>
<keyword evidence="1" id="KW-0472">Membrane</keyword>
<dbReference type="GO" id="GO:0005524">
    <property type="term" value="F:ATP binding"/>
    <property type="evidence" value="ECO:0007669"/>
    <property type="project" value="InterPro"/>
</dbReference>
<evidence type="ECO:0008006" key="4">
    <source>
        <dbReference type="Google" id="ProtNLM"/>
    </source>
</evidence>
<accession>A0A6J5DMM6</accession>
<feature type="transmembrane region" description="Helical" evidence="1">
    <location>
        <begin position="112"/>
        <end position="130"/>
    </location>
</feature>
<feature type="transmembrane region" description="Helical" evidence="1">
    <location>
        <begin position="78"/>
        <end position="96"/>
    </location>
</feature>
<gene>
    <name evidence="2" type="ORF">LMG29542_02356</name>
</gene>
<feature type="transmembrane region" description="Helical" evidence="1">
    <location>
        <begin position="46"/>
        <end position="66"/>
    </location>
</feature>
<dbReference type="GO" id="GO:0004222">
    <property type="term" value="F:metalloendopeptidase activity"/>
    <property type="evidence" value="ECO:0007669"/>
    <property type="project" value="InterPro"/>
</dbReference>